<comment type="subcellular location">
    <subcellularLocation>
        <location evidence="1">Membrane</location>
    </subcellularLocation>
</comment>
<dbReference type="InterPro" id="IPR051310">
    <property type="entry name" value="MCP_chemotaxis"/>
</dbReference>
<dbReference type="GO" id="GO:0007165">
    <property type="term" value="P:signal transduction"/>
    <property type="evidence" value="ECO:0007669"/>
    <property type="project" value="UniProtKB-KW"/>
</dbReference>
<dbReference type="PROSITE" id="PS50885">
    <property type="entry name" value="HAMP"/>
    <property type="match status" value="1"/>
</dbReference>
<evidence type="ECO:0000256" key="2">
    <source>
        <dbReference type="ARBA" id="ARBA00022500"/>
    </source>
</evidence>
<dbReference type="PANTHER" id="PTHR43531:SF11">
    <property type="entry name" value="METHYL-ACCEPTING CHEMOTAXIS PROTEIN 3"/>
    <property type="match status" value="1"/>
</dbReference>
<protein>
    <submittedName>
        <fullName evidence="11">Methyl-accepting chemotaxis protein</fullName>
    </submittedName>
</protein>
<evidence type="ECO:0000313" key="12">
    <source>
        <dbReference type="Proteomes" id="UP000563050"/>
    </source>
</evidence>
<dbReference type="InterPro" id="IPR004089">
    <property type="entry name" value="MCPsignal_dom"/>
</dbReference>
<dbReference type="InterPro" id="IPR004090">
    <property type="entry name" value="Chemotax_Me-accpt_rcpt"/>
</dbReference>
<dbReference type="CDD" id="cd11386">
    <property type="entry name" value="MCP_signal"/>
    <property type="match status" value="1"/>
</dbReference>
<dbReference type="GO" id="GO:0016020">
    <property type="term" value="C:membrane"/>
    <property type="evidence" value="ECO:0007669"/>
    <property type="project" value="UniProtKB-SubCell"/>
</dbReference>
<dbReference type="Proteomes" id="UP000563050">
    <property type="component" value="Unassembled WGS sequence"/>
</dbReference>
<dbReference type="InterPro" id="IPR013587">
    <property type="entry name" value="Nitrate/nitrite_sensing"/>
</dbReference>
<dbReference type="PRINTS" id="PR00260">
    <property type="entry name" value="CHEMTRNSDUCR"/>
</dbReference>
<evidence type="ECO:0000256" key="3">
    <source>
        <dbReference type="ARBA" id="ARBA00023224"/>
    </source>
</evidence>
<keyword evidence="2" id="KW-0145">Chemotaxis</keyword>
<dbReference type="InterPro" id="IPR010910">
    <property type="entry name" value="Nitrate/nitrite_sensing_bac"/>
</dbReference>
<proteinExistence type="inferred from homology"/>
<feature type="coiled-coil region" evidence="6">
    <location>
        <begin position="591"/>
        <end position="618"/>
    </location>
</feature>
<dbReference type="RefSeq" id="WP_246378305.1">
    <property type="nucleotide sequence ID" value="NZ_JACHXQ010000001.1"/>
</dbReference>
<organism evidence="11 12">
    <name type="scientific">Halomonas fontilapidosi</name>
    <dbReference type="NCBI Taxonomy" id="616675"/>
    <lineage>
        <taxon>Bacteria</taxon>
        <taxon>Pseudomonadati</taxon>
        <taxon>Pseudomonadota</taxon>
        <taxon>Gammaproteobacteria</taxon>
        <taxon>Oceanospirillales</taxon>
        <taxon>Halomonadaceae</taxon>
        <taxon>Halomonas</taxon>
    </lineage>
</organism>
<keyword evidence="7" id="KW-1133">Transmembrane helix</keyword>
<dbReference type="FunFam" id="1.10.287.950:FF:000001">
    <property type="entry name" value="Methyl-accepting chemotaxis sensory transducer"/>
    <property type="match status" value="1"/>
</dbReference>
<comment type="similarity">
    <text evidence="4">Belongs to the methyl-accepting chemotaxis (MCP) protein family.</text>
</comment>
<evidence type="ECO:0000259" key="9">
    <source>
        <dbReference type="PROSITE" id="PS50885"/>
    </source>
</evidence>
<dbReference type="PANTHER" id="PTHR43531">
    <property type="entry name" value="PROTEIN ICFG"/>
    <property type="match status" value="1"/>
</dbReference>
<keyword evidence="7" id="KW-0472">Membrane</keyword>
<dbReference type="InterPro" id="IPR003660">
    <property type="entry name" value="HAMP_dom"/>
</dbReference>
<dbReference type="SMART" id="SM00304">
    <property type="entry name" value="HAMP"/>
    <property type="match status" value="1"/>
</dbReference>
<feature type="domain" description="NIT" evidence="10">
    <location>
        <begin position="54"/>
        <end position="304"/>
    </location>
</feature>
<dbReference type="Pfam" id="PF08376">
    <property type="entry name" value="NIT"/>
    <property type="match status" value="1"/>
</dbReference>
<dbReference type="Pfam" id="PF00015">
    <property type="entry name" value="MCPsignal"/>
    <property type="match status" value="1"/>
</dbReference>
<dbReference type="PROSITE" id="PS50906">
    <property type="entry name" value="NIT"/>
    <property type="match status" value="1"/>
</dbReference>
<accession>A0A7W5GXW5</accession>
<dbReference type="EMBL" id="JACHXQ010000001">
    <property type="protein sequence ID" value="MBB3182854.1"/>
    <property type="molecule type" value="Genomic_DNA"/>
</dbReference>
<evidence type="ECO:0000259" key="8">
    <source>
        <dbReference type="PROSITE" id="PS50111"/>
    </source>
</evidence>
<dbReference type="GO" id="GO:0004888">
    <property type="term" value="F:transmembrane signaling receptor activity"/>
    <property type="evidence" value="ECO:0007669"/>
    <property type="project" value="InterPro"/>
</dbReference>
<dbReference type="PROSITE" id="PS50111">
    <property type="entry name" value="CHEMOTAXIS_TRANSDUC_2"/>
    <property type="match status" value="1"/>
</dbReference>
<feature type="domain" description="HAMP" evidence="9">
    <location>
        <begin position="338"/>
        <end position="386"/>
    </location>
</feature>
<reference evidence="11 12" key="1">
    <citation type="submission" date="2020-08" db="EMBL/GenBank/DDBJ databases">
        <title>Genomic Encyclopedia of Type Strains, Phase III (KMG-III): the genomes of soil and plant-associated and newly described type strains.</title>
        <authorList>
            <person name="Whitman W."/>
        </authorList>
    </citation>
    <scope>NUCLEOTIDE SEQUENCE [LARGE SCALE GENOMIC DNA]</scope>
    <source>
        <strain evidence="11 12">CECT 7341</strain>
    </source>
</reference>
<keyword evidence="6" id="KW-0175">Coiled coil</keyword>
<gene>
    <name evidence="11" type="ORF">FHR95_000378</name>
</gene>
<feature type="transmembrane region" description="Helical" evidence="7">
    <location>
        <begin position="312"/>
        <end position="334"/>
    </location>
</feature>
<sequence>MTHLLHRLPMRRKFLLSLLLPLLALAWFAGNGIVERQHLASEMVELTSLTSLSQHAGNLIHELQRERGMSSGFIGSQGETFGNRLSAQHNASDRAINAYQQTLGSLDLAALDESLASQAADIEQQLSATPAIRQQVKRLNVSAEEAVSHYTALNNALMAMIGRVTHLTADADISRRLGAYFTLLKAKDLAGIERALLANAFSTNLMRSATHQRLVSMLGQEKAYLESFRTLANDTTRQQLTEVLNDADVQRAAPLRQIALDLGVAGGYDVDPQQWFDRQTLKIDQLKGLEDSLAEGVLAQAESLRGEARQELIGYLVISLVAAGLAILFSSLIVQSLVRSLRAALEDIASRGGDLTRRLTVPGSDELSQLYAAFNTASKETETLVSNIQRSALSVELASGEIAQGNQDLAQRTEEQSASLVETASSMEQITATVRHTADNAHQAETMTDEVSQQASDASQVAEQARQAMQQIHSANQEVTSIVEAIDNIAFQTNLLALNASVEAARAGEHGRGFAVVAAEVRKLASRSAGEAEQIRKLIANNVARINEGETLVRSTSDTLEAITRRIQQVAALVRDMSAATGEQSAGIEQINQAVTQLEEVTQQNAALVEQVAAASRSLDEQAGDMAKLVGHFTVSNASSPVWTAGQNTAERSAETA</sequence>
<keyword evidence="12" id="KW-1185">Reference proteome</keyword>
<evidence type="ECO:0000259" key="10">
    <source>
        <dbReference type="PROSITE" id="PS50906"/>
    </source>
</evidence>
<dbReference type="GO" id="GO:0006935">
    <property type="term" value="P:chemotaxis"/>
    <property type="evidence" value="ECO:0007669"/>
    <property type="project" value="UniProtKB-KW"/>
</dbReference>
<comment type="caution">
    <text evidence="11">The sequence shown here is derived from an EMBL/GenBank/DDBJ whole genome shotgun (WGS) entry which is preliminary data.</text>
</comment>
<keyword evidence="3 5" id="KW-0807">Transducer</keyword>
<name>A0A7W5GXW5_9GAMM</name>
<dbReference type="SMART" id="SM00283">
    <property type="entry name" value="MA"/>
    <property type="match status" value="1"/>
</dbReference>
<feature type="domain" description="Methyl-accepting transducer" evidence="8">
    <location>
        <begin position="391"/>
        <end position="620"/>
    </location>
</feature>
<evidence type="ECO:0000256" key="5">
    <source>
        <dbReference type="PROSITE-ProRule" id="PRU00284"/>
    </source>
</evidence>
<dbReference type="CDD" id="cd06225">
    <property type="entry name" value="HAMP"/>
    <property type="match status" value="1"/>
</dbReference>
<evidence type="ECO:0000313" key="11">
    <source>
        <dbReference type="EMBL" id="MBB3182854.1"/>
    </source>
</evidence>
<dbReference type="AlphaFoldDB" id="A0A7W5GXW5"/>
<keyword evidence="7" id="KW-0812">Transmembrane</keyword>
<dbReference type="Pfam" id="PF00672">
    <property type="entry name" value="HAMP"/>
    <property type="match status" value="1"/>
</dbReference>
<evidence type="ECO:0000256" key="1">
    <source>
        <dbReference type="ARBA" id="ARBA00004370"/>
    </source>
</evidence>
<dbReference type="Gene3D" id="1.10.287.950">
    <property type="entry name" value="Methyl-accepting chemotaxis protein"/>
    <property type="match status" value="1"/>
</dbReference>
<evidence type="ECO:0000256" key="4">
    <source>
        <dbReference type="ARBA" id="ARBA00029447"/>
    </source>
</evidence>
<dbReference type="SUPFAM" id="SSF58104">
    <property type="entry name" value="Methyl-accepting chemotaxis protein (MCP) signaling domain"/>
    <property type="match status" value="1"/>
</dbReference>
<evidence type="ECO:0000256" key="6">
    <source>
        <dbReference type="SAM" id="Coils"/>
    </source>
</evidence>
<evidence type="ECO:0000256" key="7">
    <source>
        <dbReference type="SAM" id="Phobius"/>
    </source>
</evidence>